<proteinExistence type="predicted"/>
<reference evidence="2 3" key="1">
    <citation type="journal article" date="2012" name="Proc. Natl. Acad. Sci. U.S.A.">
        <title>Antigenic diversity is generated by distinct evolutionary mechanisms in African trypanosome species.</title>
        <authorList>
            <person name="Jackson A.P."/>
            <person name="Berry A."/>
            <person name="Aslett M."/>
            <person name="Allison H.C."/>
            <person name="Burton P."/>
            <person name="Vavrova-Anderson J."/>
            <person name="Brown R."/>
            <person name="Browne H."/>
            <person name="Corton N."/>
            <person name="Hauser H."/>
            <person name="Gamble J."/>
            <person name="Gilderthorp R."/>
            <person name="Marcello L."/>
            <person name="McQuillan J."/>
            <person name="Otto T.D."/>
            <person name="Quail M.A."/>
            <person name="Sanders M.J."/>
            <person name="van Tonder A."/>
            <person name="Ginger M.L."/>
            <person name="Field M.C."/>
            <person name="Barry J.D."/>
            <person name="Hertz-Fowler C."/>
            <person name="Berriman M."/>
        </authorList>
    </citation>
    <scope>NUCLEOTIDE SEQUENCE</scope>
    <source>
        <strain evidence="2 3">Y486</strain>
    </source>
</reference>
<dbReference type="VEuPathDB" id="TriTrypDB:TvY486_0034345"/>
<keyword evidence="3" id="KW-1185">Reference proteome</keyword>
<dbReference type="InterPro" id="IPR043502">
    <property type="entry name" value="DNA/RNA_pol_sf"/>
</dbReference>
<evidence type="ECO:0000313" key="3">
    <source>
        <dbReference type="Proteomes" id="UP000009027"/>
    </source>
</evidence>
<evidence type="ECO:0000313" key="2">
    <source>
        <dbReference type="EMBL" id="CCD20584.1"/>
    </source>
</evidence>
<dbReference type="Proteomes" id="UP000009027">
    <property type="component" value="Unassembled WGS sequence"/>
</dbReference>
<name>F9WSP5_TRYVY</name>
<dbReference type="SUPFAM" id="SSF56672">
    <property type="entry name" value="DNA/RNA polymerases"/>
    <property type="match status" value="1"/>
</dbReference>
<protein>
    <recommendedName>
        <fullName evidence="1">Reverse transcriptase domain-containing protein</fullName>
    </recommendedName>
</protein>
<dbReference type="Pfam" id="PF00078">
    <property type="entry name" value="RVT_1"/>
    <property type="match status" value="1"/>
</dbReference>
<dbReference type="InterPro" id="IPR000477">
    <property type="entry name" value="RT_dom"/>
</dbReference>
<sequence length="366" mass="40391">MGGEKTAAVPIGYARAFDSVDHGCIVEELLSFGVEKHLVAWIAGFLQECTAEVRVNSMLSEDVSLTCGVPQGSVLGPLLFIVAVDSLSKRLNCIPVLQHGFFADDLTIVCTSADLSEIQQTIQQGLDCITNWSAEYYMEVSAEKTEYTLFGAREMNLLSLKVVETALKEERTPKLLGLTMQPHKGLSKHVVCVKAAANTRLLQLRAVAPPERDQEREKLRAFCLALVQANMCYGVASWWFDTSLSDRERLERVQAQAAHIVAGIPKAANREDALREARLKPPNEVAHRRALEYYLQLKAKGPVHAKVADSIFPPEPPIHVRLAKVQRLYSTIDSPEKPHEATALQWARCVHFNATMPGALKAGAPE</sequence>
<feature type="domain" description="Reverse transcriptase" evidence="1">
    <location>
        <begin position="1"/>
        <end position="180"/>
    </location>
</feature>
<feature type="non-terminal residue" evidence="2">
    <location>
        <position position="366"/>
    </location>
</feature>
<dbReference type="EMBL" id="CAEX01005929">
    <property type="protein sequence ID" value="CCD20584.1"/>
    <property type="molecule type" value="Genomic_DNA"/>
</dbReference>
<evidence type="ECO:0000259" key="1">
    <source>
        <dbReference type="PROSITE" id="PS50878"/>
    </source>
</evidence>
<dbReference type="PANTHER" id="PTHR33332">
    <property type="entry name" value="REVERSE TRANSCRIPTASE DOMAIN-CONTAINING PROTEIN"/>
    <property type="match status" value="1"/>
</dbReference>
<dbReference type="PROSITE" id="PS50878">
    <property type="entry name" value="RT_POL"/>
    <property type="match status" value="1"/>
</dbReference>
<organism evidence="2 3">
    <name type="scientific">Trypanosoma vivax (strain Y486)</name>
    <dbReference type="NCBI Taxonomy" id="1055687"/>
    <lineage>
        <taxon>Eukaryota</taxon>
        <taxon>Discoba</taxon>
        <taxon>Euglenozoa</taxon>
        <taxon>Kinetoplastea</taxon>
        <taxon>Metakinetoplastina</taxon>
        <taxon>Trypanosomatida</taxon>
        <taxon>Trypanosomatidae</taxon>
        <taxon>Trypanosoma</taxon>
        <taxon>Duttonella</taxon>
    </lineage>
</organism>
<gene>
    <name evidence="2" type="ORF">TvY486_0034345</name>
</gene>
<accession>F9WSP5</accession>
<dbReference type="AlphaFoldDB" id="F9WSP5"/>